<sequence length="133" mass="14922">MDRNDQSGSQPDGSPLETDLPDEAKPAPTVSCSVCDEEWELSYELTELHAGNRAIEQFALDHCRHTGHYPDDIAPWTVSCEDCQAEERYLEQRPAKRFGKTHVRHTGHSVSVDSPTQETHQIEPSTVPAHESE</sequence>
<reference evidence="2 3" key="1">
    <citation type="journal article" date="2014" name="Int. J. Syst. Evol. Microbiol.">
        <title>Complete genome sequence of Corynebacterium casei LMG S-19264T (=DSM 44701T), isolated from a smear-ripened cheese.</title>
        <authorList>
            <consortium name="US DOE Joint Genome Institute (JGI-PGF)"/>
            <person name="Walter F."/>
            <person name="Albersmeier A."/>
            <person name="Kalinowski J."/>
            <person name="Ruckert C."/>
        </authorList>
    </citation>
    <scope>NUCLEOTIDE SEQUENCE [LARGE SCALE GENOMIC DNA]</scope>
    <source>
        <strain evidence="2 3">CGMCC 4.7215</strain>
    </source>
</reference>
<feature type="region of interest" description="Disordered" evidence="1">
    <location>
        <begin position="1"/>
        <end position="29"/>
    </location>
</feature>
<organism evidence="2 3">
    <name type="scientific">Halovenus rubra</name>
    <dbReference type="NCBI Taxonomy" id="869890"/>
    <lineage>
        <taxon>Archaea</taxon>
        <taxon>Methanobacteriati</taxon>
        <taxon>Methanobacteriota</taxon>
        <taxon>Stenosarchaea group</taxon>
        <taxon>Halobacteria</taxon>
        <taxon>Halobacteriales</taxon>
        <taxon>Haloarculaceae</taxon>
        <taxon>Halovenus</taxon>
    </lineage>
</organism>
<feature type="region of interest" description="Disordered" evidence="1">
    <location>
        <begin position="94"/>
        <end position="133"/>
    </location>
</feature>
<name>A0ABD5XBP2_9EURY</name>
<dbReference type="Proteomes" id="UP001596414">
    <property type="component" value="Unassembled WGS sequence"/>
</dbReference>
<feature type="compositionally biased region" description="Basic residues" evidence="1">
    <location>
        <begin position="95"/>
        <end position="107"/>
    </location>
</feature>
<evidence type="ECO:0000256" key="1">
    <source>
        <dbReference type="SAM" id="MobiDB-lite"/>
    </source>
</evidence>
<proteinExistence type="predicted"/>
<feature type="compositionally biased region" description="Polar residues" evidence="1">
    <location>
        <begin position="108"/>
        <end position="124"/>
    </location>
</feature>
<gene>
    <name evidence="2" type="ORF">ACFQJ7_13185</name>
</gene>
<dbReference type="EMBL" id="JBHSZQ010000047">
    <property type="protein sequence ID" value="MFC7126964.1"/>
    <property type="molecule type" value="Genomic_DNA"/>
</dbReference>
<dbReference type="Pfam" id="PF26258">
    <property type="entry name" value="DUF8062"/>
    <property type="match status" value="1"/>
</dbReference>
<accession>A0ABD5XBP2</accession>
<dbReference type="InterPro" id="IPR058375">
    <property type="entry name" value="DUF8062"/>
</dbReference>
<feature type="compositionally biased region" description="Polar residues" evidence="1">
    <location>
        <begin position="1"/>
        <end position="12"/>
    </location>
</feature>
<evidence type="ECO:0000313" key="2">
    <source>
        <dbReference type="EMBL" id="MFC7126964.1"/>
    </source>
</evidence>
<dbReference type="AlphaFoldDB" id="A0ABD5XBP2"/>
<comment type="caution">
    <text evidence="2">The sequence shown here is derived from an EMBL/GenBank/DDBJ whole genome shotgun (WGS) entry which is preliminary data.</text>
</comment>
<protein>
    <submittedName>
        <fullName evidence="2">Uncharacterized protein</fullName>
    </submittedName>
</protein>
<dbReference type="RefSeq" id="WP_267637193.1">
    <property type="nucleotide sequence ID" value="NZ_JAODIY010000009.1"/>
</dbReference>
<evidence type="ECO:0000313" key="3">
    <source>
        <dbReference type="Proteomes" id="UP001596414"/>
    </source>
</evidence>